<evidence type="ECO:0000256" key="1">
    <source>
        <dbReference type="SAM" id="MobiDB-lite"/>
    </source>
</evidence>
<feature type="region of interest" description="Disordered" evidence="1">
    <location>
        <begin position="165"/>
        <end position="217"/>
    </location>
</feature>
<dbReference type="EMBL" id="GG666494">
    <property type="protein sequence ID" value="EEN62672.1"/>
    <property type="molecule type" value="Genomic_DNA"/>
</dbReference>
<feature type="compositionally biased region" description="Basic and acidic residues" evidence="1">
    <location>
        <begin position="375"/>
        <end position="395"/>
    </location>
</feature>
<reference evidence="2" key="1">
    <citation type="journal article" date="2008" name="Nature">
        <title>The amphioxus genome and the evolution of the chordate karyotype.</title>
        <authorList>
            <consortium name="US DOE Joint Genome Institute (JGI-PGF)"/>
            <person name="Putnam N.H."/>
            <person name="Butts T."/>
            <person name="Ferrier D.E.K."/>
            <person name="Furlong R.F."/>
            <person name="Hellsten U."/>
            <person name="Kawashima T."/>
            <person name="Robinson-Rechavi M."/>
            <person name="Shoguchi E."/>
            <person name="Terry A."/>
            <person name="Yu J.-K."/>
            <person name="Benito-Gutierrez E.L."/>
            <person name="Dubchak I."/>
            <person name="Garcia-Fernandez J."/>
            <person name="Gibson-Brown J.J."/>
            <person name="Grigoriev I.V."/>
            <person name="Horton A.C."/>
            <person name="de Jong P.J."/>
            <person name="Jurka J."/>
            <person name="Kapitonov V.V."/>
            <person name="Kohara Y."/>
            <person name="Kuroki Y."/>
            <person name="Lindquist E."/>
            <person name="Lucas S."/>
            <person name="Osoegawa K."/>
            <person name="Pennacchio L.A."/>
            <person name="Salamov A.A."/>
            <person name="Satou Y."/>
            <person name="Sauka-Spengler T."/>
            <person name="Schmutz J."/>
            <person name="Shin-I T."/>
            <person name="Toyoda A."/>
            <person name="Bronner-Fraser M."/>
            <person name="Fujiyama A."/>
            <person name="Holland L.Z."/>
            <person name="Holland P.W.H."/>
            <person name="Satoh N."/>
            <person name="Rokhsar D.S."/>
        </authorList>
    </citation>
    <scope>NUCLEOTIDE SEQUENCE [LARGE SCALE GENOMIC DNA]</scope>
    <source>
        <strain evidence="2">S238N-H82</strain>
        <tissue evidence="2">Testes</tissue>
    </source>
</reference>
<feature type="compositionally biased region" description="Polar residues" evidence="1">
    <location>
        <begin position="341"/>
        <end position="364"/>
    </location>
</feature>
<feature type="compositionally biased region" description="Polar residues" evidence="1">
    <location>
        <begin position="261"/>
        <end position="284"/>
    </location>
</feature>
<name>C3YAC4_BRAFL</name>
<feature type="compositionally biased region" description="Polar residues" evidence="1">
    <location>
        <begin position="28"/>
        <end position="37"/>
    </location>
</feature>
<dbReference type="InParanoid" id="C3YAC4"/>
<gene>
    <name evidence="2" type="ORF">BRAFLDRAFT_72568</name>
</gene>
<proteinExistence type="predicted"/>
<sequence>MDAERGRGGKDSGQSKPHLSRSMELLEKQTSLQIRQSRQSNERLIQVYRDNNNILQKQWSQGLATQPNYSNRDSGNGSQPKFTMQDVNATTVGRLNDQEKSVTSKVFHGFVEGGQSVAKSTAGRRNRWTDGWVEPLDDISRSREAAPTLRLQPIGIELQSKPMAMAGERTSQSSDANTSPSSESAGPVMSGAAGYGWTTSDEESGRGTNPKRPLRRQWSSEWIGQLGGGLPPIRIQGELRPVSRQRSEPNWVGQLGDRNGGNASPSVGSLPLRSTQEQFRSISRQRSEPYWVGQLGDRNEGDQSPSFGSLPLRSTPEQLRSVSRQRSEPYWVGQLEDRNVGNGSPSFGSLPLRSTQEQLRSVSRQRSEPPPIRTQEQHRTVNRQRSDPGTRQRSG</sequence>
<evidence type="ECO:0000313" key="2">
    <source>
        <dbReference type="EMBL" id="EEN62672.1"/>
    </source>
</evidence>
<feature type="compositionally biased region" description="Polar residues" evidence="1">
    <location>
        <begin position="169"/>
        <end position="184"/>
    </location>
</feature>
<feature type="region of interest" description="Disordered" evidence="1">
    <location>
        <begin position="1"/>
        <end position="37"/>
    </location>
</feature>
<feature type="compositionally biased region" description="Polar residues" evidence="1">
    <location>
        <begin position="315"/>
        <end position="324"/>
    </location>
</feature>
<accession>C3YAC4</accession>
<organism>
    <name type="scientific">Branchiostoma floridae</name>
    <name type="common">Florida lancelet</name>
    <name type="synonym">Amphioxus</name>
    <dbReference type="NCBI Taxonomy" id="7739"/>
    <lineage>
        <taxon>Eukaryota</taxon>
        <taxon>Metazoa</taxon>
        <taxon>Chordata</taxon>
        <taxon>Cephalochordata</taxon>
        <taxon>Leptocardii</taxon>
        <taxon>Amphioxiformes</taxon>
        <taxon>Branchiostomatidae</taxon>
        <taxon>Branchiostoma</taxon>
    </lineage>
</organism>
<feature type="region of interest" description="Disordered" evidence="1">
    <location>
        <begin position="63"/>
        <end position="82"/>
    </location>
</feature>
<dbReference type="AlphaFoldDB" id="C3YAC4"/>
<protein>
    <submittedName>
        <fullName evidence="2">Uncharacterized protein</fullName>
    </submittedName>
</protein>
<feature type="compositionally biased region" description="Basic and acidic residues" evidence="1">
    <location>
        <begin position="1"/>
        <end position="10"/>
    </location>
</feature>
<feature type="region of interest" description="Disordered" evidence="1">
    <location>
        <begin position="240"/>
        <end position="395"/>
    </location>
</feature>